<name>A0A242N6L8_CABSO</name>
<protein>
    <recommendedName>
        <fullName evidence="4">Pilus assembly protein Flp/PilA</fullName>
    </recommendedName>
</protein>
<sequence length="59" mass="6363">MTKFIKFFVRDERGVSAMEYAVLAGIVAVALGAMATTFNSSVATMFTSMFKTISTSQAK</sequence>
<gene>
    <name evidence="2" type="ORF">PAMC26510_06025</name>
</gene>
<proteinExistence type="predicted"/>
<reference evidence="2 3" key="1">
    <citation type="submission" date="2017-03" db="EMBL/GenBank/DDBJ databases">
        <title>Genome analysis of strain PAMC 26510.</title>
        <authorList>
            <person name="Oh H.-M."/>
            <person name="Yang J.-A."/>
        </authorList>
    </citation>
    <scope>NUCLEOTIDE SEQUENCE [LARGE SCALE GENOMIC DNA]</scope>
    <source>
        <strain evidence="2 3">PAMC 26510</strain>
    </source>
</reference>
<dbReference type="Proteomes" id="UP000194546">
    <property type="component" value="Unassembled WGS sequence"/>
</dbReference>
<comment type="caution">
    <text evidence="2">The sequence shown here is derived from an EMBL/GenBank/DDBJ whole genome shotgun (WGS) entry which is preliminary data.</text>
</comment>
<feature type="transmembrane region" description="Helical" evidence="1">
    <location>
        <begin position="20"/>
        <end position="38"/>
    </location>
</feature>
<keyword evidence="1" id="KW-1133">Transmembrane helix</keyword>
<keyword evidence="1" id="KW-0812">Transmembrane</keyword>
<dbReference type="AlphaFoldDB" id="A0A242N6L8"/>
<keyword evidence="1" id="KW-0472">Membrane</keyword>
<accession>A0A242N6L8</accession>
<evidence type="ECO:0000256" key="1">
    <source>
        <dbReference type="SAM" id="Phobius"/>
    </source>
</evidence>
<evidence type="ECO:0008006" key="4">
    <source>
        <dbReference type="Google" id="ProtNLM"/>
    </source>
</evidence>
<organism evidence="2 3">
    <name type="scientific">Caballeronia sordidicola</name>
    <name type="common">Burkholderia sordidicola</name>
    <dbReference type="NCBI Taxonomy" id="196367"/>
    <lineage>
        <taxon>Bacteria</taxon>
        <taxon>Pseudomonadati</taxon>
        <taxon>Pseudomonadota</taxon>
        <taxon>Betaproteobacteria</taxon>
        <taxon>Burkholderiales</taxon>
        <taxon>Burkholderiaceae</taxon>
        <taxon>Caballeronia</taxon>
    </lineage>
</organism>
<dbReference type="RefSeq" id="WP_062174499.1">
    <property type="nucleotide sequence ID" value="NZ_NBTY01000030.1"/>
</dbReference>
<dbReference type="EMBL" id="NBTY01000030">
    <property type="protein sequence ID" value="OTP79291.1"/>
    <property type="molecule type" value="Genomic_DNA"/>
</dbReference>
<evidence type="ECO:0000313" key="2">
    <source>
        <dbReference type="EMBL" id="OTP79291.1"/>
    </source>
</evidence>
<evidence type="ECO:0000313" key="3">
    <source>
        <dbReference type="Proteomes" id="UP000194546"/>
    </source>
</evidence>
<dbReference type="InterPro" id="IPR007047">
    <property type="entry name" value="Flp_Fap"/>
</dbReference>
<dbReference type="Pfam" id="PF04964">
    <property type="entry name" value="Flp_Fap"/>
    <property type="match status" value="1"/>
</dbReference>